<dbReference type="EMBL" id="JNBS01000012">
    <property type="protein sequence ID" value="OQS07997.1"/>
    <property type="molecule type" value="Genomic_DNA"/>
</dbReference>
<dbReference type="Proteomes" id="UP000243217">
    <property type="component" value="Unassembled WGS sequence"/>
</dbReference>
<proteinExistence type="predicted"/>
<organism evidence="1 2">
    <name type="scientific">Thraustotheca clavata</name>
    <dbReference type="NCBI Taxonomy" id="74557"/>
    <lineage>
        <taxon>Eukaryota</taxon>
        <taxon>Sar</taxon>
        <taxon>Stramenopiles</taxon>
        <taxon>Oomycota</taxon>
        <taxon>Saprolegniomycetes</taxon>
        <taxon>Saprolegniales</taxon>
        <taxon>Achlyaceae</taxon>
        <taxon>Thraustotheca</taxon>
    </lineage>
</organism>
<reference evidence="1 2" key="1">
    <citation type="journal article" date="2014" name="Genome Biol. Evol.">
        <title>The secreted proteins of Achlya hypogyna and Thraustotheca clavata identify the ancestral oomycete secretome and reveal gene acquisitions by horizontal gene transfer.</title>
        <authorList>
            <person name="Misner I."/>
            <person name="Blouin N."/>
            <person name="Leonard G."/>
            <person name="Richards T.A."/>
            <person name="Lane C.E."/>
        </authorList>
    </citation>
    <scope>NUCLEOTIDE SEQUENCE [LARGE SCALE GENOMIC DNA]</scope>
    <source>
        <strain evidence="1 2">ATCC 34112</strain>
    </source>
</reference>
<evidence type="ECO:0008006" key="3">
    <source>
        <dbReference type="Google" id="ProtNLM"/>
    </source>
</evidence>
<comment type="caution">
    <text evidence="1">The sequence shown here is derived from an EMBL/GenBank/DDBJ whole genome shotgun (WGS) entry which is preliminary data.</text>
</comment>
<sequence length="280" mass="32157">MWGYDIQTPSSDDTTWSRNNTVLVCPPAPRHPTCKIDTVRIGIIYTHMDGYILMRWYHVSCITPLDDLLPNDIEGLNEPAMRPYRACIFEWLGRNSLKKLHMNHKHATNATCVCKKPPLAPSGHRASLAKKPTHHLGRRSILESYLHDKGHLQPSLVPPFFNNVDWSFSCYMPSYSLTSSPESFDSSWKRSKDLLIRAPSSNQPTCRACQSRIDTVRVGTILIHISGYVMVQWFHLNCVRPPKGLHITHLEGLATIEMKSYHRQVFNWMKPQASEYFTEL</sequence>
<gene>
    <name evidence="1" type="ORF">THRCLA_00027</name>
</gene>
<keyword evidence="2" id="KW-1185">Reference proteome</keyword>
<accession>A0A1W0ACF4</accession>
<protein>
    <recommendedName>
        <fullName evidence="3">PARP-type domain-containing protein</fullName>
    </recommendedName>
</protein>
<evidence type="ECO:0000313" key="2">
    <source>
        <dbReference type="Proteomes" id="UP000243217"/>
    </source>
</evidence>
<evidence type="ECO:0000313" key="1">
    <source>
        <dbReference type="EMBL" id="OQS07997.1"/>
    </source>
</evidence>
<name>A0A1W0ACF4_9STRA</name>
<dbReference type="AlphaFoldDB" id="A0A1W0ACF4"/>
<dbReference type="SUPFAM" id="SSF57716">
    <property type="entry name" value="Glucocorticoid receptor-like (DNA-binding domain)"/>
    <property type="match status" value="1"/>
</dbReference>
<dbReference type="OrthoDB" id="67494at2759"/>